<dbReference type="GO" id="GO:0008270">
    <property type="term" value="F:zinc ion binding"/>
    <property type="evidence" value="ECO:0007669"/>
    <property type="project" value="UniProtKB-KW"/>
</dbReference>
<sequence length="918" mass="93930">MSLHKIKNDVCPLCCEDLDLSDKQFYPCKCGYQVCMWCWHRIKESESGLCPACRTPYGDDPHEFSAVDMEEVVKANKEKAVLEKRERERLRAMREQEKREQLANYVTPMMISGSGGGGGGGGSGTSLASNSIAASTTNFAGALVGGGGSNGGAGGGSGGMQLGATSTFGSAFDGADLVAALGSSSSASTSLLSTNKGPPEPPKDRTTLAAMRVIRRNLVYAVGMPPAVATEENLRKPEYFGQYGKISKIVINRNHNPGGDPRRASASAYVTFAHKEDTLACILALDGFYHDGRNVRASYGTSKYCSAFIKNVRCNNPDCTYLHHMGDAEDTFTKQEIQAGYVTSGRDVLARQQQIMAQQAAAAFGNGGACRKRVGGGGPSGTGKASASPIFPPPTFDEPVPRKVISKAQSTILQPKAAALPTGQQQQHGIVGNVAPSAASIVAGIGTTANAAPPAPHTTLTTLTSLKRAGSMPLVGKSAIGSATIVGAGAGAVGGGAKPTHPLVGAASDLTPAESLALEEQYKEAALQQQQAQQMIQAQKTAKQKQQQQQQQQQQQAQTSSRPNSPSQSSVVSGSGLFKRQTSSELNGVPLIGAISGSNLQMGFPLIGTTFSSGTVGGTSIGEPPNTNNLSSSLEFGGSGILGGKPLPLSLDDGNNGVIGGASLASTSNSFGLGSLSSDKWGNAAGNQNNVLGSGSLWGGDSEPINRPAPIGPASSNGIEVNAFGGDVGGMSLFGTNSNAYSNGNGSSALASMLGIDLPTGLGTLRENSSTFSGDTGGSSATQAPVGSVGIASAGAMNSVGNRFVGAVGANKPNNGTLQPIGAPSAGGGITIGGYSSGVGNNDMALLQSLLPGVNITSGNSYHPAPPHHQQYQQQQMRQQAVGVGGLNSSQWNSGNINSGAAQQQHDQQQQQRSSNIW</sequence>
<dbReference type="AlphaFoldDB" id="A0ABD3LYW2"/>
<evidence type="ECO:0008006" key="15">
    <source>
        <dbReference type="Google" id="ProtNLM"/>
    </source>
</evidence>
<dbReference type="CDD" id="cd12438">
    <property type="entry name" value="RRM_CNOT4"/>
    <property type="match status" value="1"/>
</dbReference>
<evidence type="ECO:0000256" key="10">
    <source>
        <dbReference type="SAM" id="MobiDB-lite"/>
    </source>
</evidence>
<feature type="domain" description="RRM" evidence="12">
    <location>
        <begin position="217"/>
        <end position="302"/>
    </location>
</feature>
<keyword evidence="7" id="KW-0539">Nucleus</keyword>
<evidence type="ECO:0000313" key="14">
    <source>
        <dbReference type="Proteomes" id="UP001530293"/>
    </source>
</evidence>
<dbReference type="Gene3D" id="3.30.40.10">
    <property type="entry name" value="Zinc/RING finger domain, C3HC4 (zinc finger)"/>
    <property type="match status" value="1"/>
</dbReference>
<dbReference type="PROSITE" id="PS50089">
    <property type="entry name" value="ZF_RING_2"/>
    <property type="match status" value="1"/>
</dbReference>
<evidence type="ECO:0000313" key="13">
    <source>
        <dbReference type="EMBL" id="KAL3756940.1"/>
    </source>
</evidence>
<proteinExistence type="predicted"/>
<dbReference type="InterPro" id="IPR039515">
    <property type="entry name" value="NOT4_mRING-HC-C4C4"/>
</dbReference>
<feature type="compositionally biased region" description="Low complexity" evidence="10">
    <location>
        <begin position="547"/>
        <end position="576"/>
    </location>
</feature>
<dbReference type="InterPro" id="IPR013083">
    <property type="entry name" value="Znf_RING/FYVE/PHD"/>
</dbReference>
<dbReference type="Pfam" id="PF14570">
    <property type="entry name" value="zf-RING_4"/>
    <property type="match status" value="1"/>
</dbReference>
<dbReference type="InterPro" id="IPR003954">
    <property type="entry name" value="RRM_euk-type"/>
</dbReference>
<dbReference type="Pfam" id="PF00076">
    <property type="entry name" value="RRM_1"/>
    <property type="match status" value="1"/>
</dbReference>
<dbReference type="FunFam" id="3.30.40.10:FF:000006">
    <property type="entry name" value="CCR4-NOT transcription complex subunit 4"/>
    <property type="match status" value="1"/>
</dbReference>
<evidence type="ECO:0000256" key="2">
    <source>
        <dbReference type="ARBA" id="ARBA00022723"/>
    </source>
</evidence>
<keyword evidence="5 9" id="KW-0694">RNA-binding</keyword>
<dbReference type="GO" id="GO:0003723">
    <property type="term" value="F:RNA binding"/>
    <property type="evidence" value="ECO:0007669"/>
    <property type="project" value="UniProtKB-UniRule"/>
</dbReference>
<evidence type="ECO:0000256" key="7">
    <source>
        <dbReference type="ARBA" id="ARBA00023242"/>
    </source>
</evidence>
<dbReference type="InterPro" id="IPR034261">
    <property type="entry name" value="CNOT4_RRM"/>
</dbReference>
<feature type="region of interest" description="Disordered" evidence="10">
    <location>
        <begin position="857"/>
        <end position="918"/>
    </location>
</feature>
<dbReference type="Proteomes" id="UP001530293">
    <property type="component" value="Unassembled WGS sequence"/>
</dbReference>
<evidence type="ECO:0000256" key="4">
    <source>
        <dbReference type="ARBA" id="ARBA00022833"/>
    </source>
</evidence>
<feature type="compositionally biased region" description="Polar residues" evidence="10">
    <location>
        <begin position="887"/>
        <end position="902"/>
    </location>
</feature>
<evidence type="ECO:0000256" key="9">
    <source>
        <dbReference type="PROSITE-ProRule" id="PRU00176"/>
    </source>
</evidence>
<evidence type="ECO:0000256" key="3">
    <source>
        <dbReference type="ARBA" id="ARBA00022771"/>
    </source>
</evidence>
<protein>
    <recommendedName>
        <fullName evidence="15">CCR4-NOT transcription complex subunit 4</fullName>
    </recommendedName>
</protein>
<dbReference type="PANTHER" id="PTHR12603">
    <property type="entry name" value="CCR4-NOT TRANSCRIPTION COMPLEX RELATED"/>
    <property type="match status" value="1"/>
</dbReference>
<dbReference type="PANTHER" id="PTHR12603:SF0">
    <property type="entry name" value="CCR4-NOT TRANSCRIPTION COMPLEX SUBUNIT 4"/>
    <property type="match status" value="1"/>
</dbReference>
<keyword evidence="14" id="KW-1185">Reference proteome</keyword>
<dbReference type="EMBL" id="JALLBG020000285">
    <property type="protein sequence ID" value="KAL3756940.1"/>
    <property type="molecule type" value="Genomic_DNA"/>
</dbReference>
<feature type="region of interest" description="Disordered" evidence="10">
    <location>
        <begin position="547"/>
        <end position="577"/>
    </location>
</feature>
<dbReference type="SUPFAM" id="SSF57850">
    <property type="entry name" value="RING/U-box"/>
    <property type="match status" value="1"/>
</dbReference>
<feature type="compositionally biased region" description="Low complexity" evidence="10">
    <location>
        <begin position="903"/>
        <end position="912"/>
    </location>
</feature>
<evidence type="ECO:0000256" key="8">
    <source>
        <dbReference type="PROSITE-ProRule" id="PRU00175"/>
    </source>
</evidence>
<evidence type="ECO:0000256" key="5">
    <source>
        <dbReference type="ARBA" id="ARBA00022884"/>
    </source>
</evidence>
<keyword evidence="2" id="KW-0479">Metal-binding</keyword>
<evidence type="ECO:0000259" key="11">
    <source>
        <dbReference type="PROSITE" id="PS50089"/>
    </source>
</evidence>
<dbReference type="InterPro" id="IPR000504">
    <property type="entry name" value="RRM_dom"/>
</dbReference>
<keyword evidence="6" id="KW-0175">Coiled coil</keyword>
<dbReference type="Gene3D" id="3.30.70.330">
    <property type="match status" value="1"/>
</dbReference>
<gene>
    <name evidence="13" type="ORF">ACHAWU_002485</name>
</gene>
<reference evidence="13 14" key="1">
    <citation type="submission" date="2024-10" db="EMBL/GenBank/DDBJ databases">
        <title>Updated reference genomes for cyclostephanoid diatoms.</title>
        <authorList>
            <person name="Roberts W.R."/>
            <person name="Alverson A.J."/>
        </authorList>
    </citation>
    <scope>NUCLEOTIDE SEQUENCE [LARGE SCALE GENOMIC DNA]</scope>
    <source>
        <strain evidence="13 14">AJA232-27</strain>
    </source>
</reference>
<keyword evidence="4" id="KW-0862">Zinc</keyword>
<dbReference type="InterPro" id="IPR001841">
    <property type="entry name" value="Znf_RING"/>
</dbReference>
<evidence type="ECO:0000256" key="6">
    <source>
        <dbReference type="ARBA" id="ARBA00023054"/>
    </source>
</evidence>
<organism evidence="13 14">
    <name type="scientific">Discostella pseudostelligera</name>
    <dbReference type="NCBI Taxonomy" id="259834"/>
    <lineage>
        <taxon>Eukaryota</taxon>
        <taxon>Sar</taxon>
        <taxon>Stramenopiles</taxon>
        <taxon>Ochrophyta</taxon>
        <taxon>Bacillariophyta</taxon>
        <taxon>Coscinodiscophyceae</taxon>
        <taxon>Thalassiosirophycidae</taxon>
        <taxon>Stephanodiscales</taxon>
        <taxon>Stephanodiscaceae</taxon>
        <taxon>Discostella</taxon>
    </lineage>
</organism>
<dbReference type="InterPro" id="IPR012677">
    <property type="entry name" value="Nucleotide-bd_a/b_plait_sf"/>
</dbReference>
<comment type="subcellular location">
    <subcellularLocation>
        <location evidence="1">Nucleus</location>
    </subcellularLocation>
</comment>
<keyword evidence="3 8" id="KW-0863">Zinc-finger</keyword>
<dbReference type="GO" id="GO:0005634">
    <property type="term" value="C:nucleus"/>
    <property type="evidence" value="ECO:0007669"/>
    <property type="project" value="UniProtKB-SubCell"/>
</dbReference>
<dbReference type="InterPro" id="IPR035979">
    <property type="entry name" value="RBD_domain_sf"/>
</dbReference>
<feature type="domain" description="RING-type" evidence="11">
    <location>
        <begin position="11"/>
        <end position="54"/>
    </location>
</feature>
<dbReference type="CDD" id="cd16618">
    <property type="entry name" value="mRING-HC-C4C4_CNOT4"/>
    <property type="match status" value="1"/>
</dbReference>
<feature type="region of interest" description="Disordered" evidence="10">
    <location>
        <begin position="375"/>
        <end position="398"/>
    </location>
</feature>
<accession>A0ABD3LYW2</accession>
<dbReference type="SMART" id="SM00361">
    <property type="entry name" value="RRM_1"/>
    <property type="match status" value="1"/>
</dbReference>
<dbReference type="InterPro" id="IPR039780">
    <property type="entry name" value="Mot2"/>
</dbReference>
<evidence type="ECO:0000259" key="12">
    <source>
        <dbReference type="PROSITE" id="PS50102"/>
    </source>
</evidence>
<dbReference type="PROSITE" id="PS50102">
    <property type="entry name" value="RRM"/>
    <property type="match status" value="1"/>
</dbReference>
<name>A0ABD3LYW2_9STRA</name>
<evidence type="ECO:0000256" key="1">
    <source>
        <dbReference type="ARBA" id="ARBA00004123"/>
    </source>
</evidence>
<feature type="compositionally biased region" description="Low complexity" evidence="10">
    <location>
        <begin position="870"/>
        <end position="880"/>
    </location>
</feature>
<comment type="caution">
    <text evidence="13">The sequence shown here is derived from an EMBL/GenBank/DDBJ whole genome shotgun (WGS) entry which is preliminary data.</text>
</comment>
<dbReference type="SUPFAM" id="SSF54928">
    <property type="entry name" value="RNA-binding domain, RBD"/>
    <property type="match status" value="1"/>
</dbReference>